<dbReference type="InterPro" id="IPR000515">
    <property type="entry name" value="MetI-like"/>
</dbReference>
<dbReference type="GO" id="GO:0055085">
    <property type="term" value="P:transmembrane transport"/>
    <property type="evidence" value="ECO:0007669"/>
    <property type="project" value="InterPro"/>
</dbReference>
<feature type="transmembrane region" description="Helical" evidence="7">
    <location>
        <begin position="29"/>
        <end position="51"/>
    </location>
</feature>
<feature type="transmembrane region" description="Helical" evidence="7">
    <location>
        <begin position="259"/>
        <end position="280"/>
    </location>
</feature>
<name>A0A7X0SS61_9BACL</name>
<organism evidence="9 10">
    <name type="scientific">Cohnella zeiphila</name>
    <dbReference type="NCBI Taxonomy" id="2761120"/>
    <lineage>
        <taxon>Bacteria</taxon>
        <taxon>Bacillati</taxon>
        <taxon>Bacillota</taxon>
        <taxon>Bacilli</taxon>
        <taxon>Bacillales</taxon>
        <taxon>Paenibacillaceae</taxon>
        <taxon>Cohnella</taxon>
    </lineage>
</organism>
<accession>A0A7X0SS61</accession>
<feature type="transmembrane region" description="Helical" evidence="7">
    <location>
        <begin position="94"/>
        <end position="113"/>
    </location>
</feature>
<feature type="transmembrane region" description="Helical" evidence="7">
    <location>
        <begin position="161"/>
        <end position="180"/>
    </location>
</feature>
<dbReference type="InterPro" id="IPR035906">
    <property type="entry name" value="MetI-like_sf"/>
</dbReference>
<evidence type="ECO:0000256" key="6">
    <source>
        <dbReference type="ARBA" id="ARBA00023136"/>
    </source>
</evidence>
<gene>
    <name evidence="9" type="ORF">H7C18_30070</name>
</gene>
<evidence type="ECO:0000256" key="2">
    <source>
        <dbReference type="ARBA" id="ARBA00022448"/>
    </source>
</evidence>
<keyword evidence="5 7" id="KW-1133">Transmembrane helix</keyword>
<evidence type="ECO:0000256" key="5">
    <source>
        <dbReference type="ARBA" id="ARBA00022989"/>
    </source>
</evidence>
<dbReference type="PANTHER" id="PTHR43744">
    <property type="entry name" value="ABC TRANSPORTER PERMEASE PROTEIN MG189-RELATED-RELATED"/>
    <property type="match status" value="1"/>
</dbReference>
<comment type="similarity">
    <text evidence="7">Belongs to the binding-protein-dependent transport system permease family.</text>
</comment>
<sequence>MSGQSTVTGASSAQGAAGRRGMKPVAKSVLKHAILCLAGIFFLGPFAYLLLTSVKSIDDIFAIPFVWWPKKLYFANYSNAVHAIPFLRYTLNTLFVSLMCVLGELIAAPLTAYGLARIPFKGRNVVFMVMMGTIMLPAQSTMVPLYILYNKMNMVNTYWPLILPAFFGAAYYIFLLRQFFMGIPWEITESAKIDGASEFRIYTRMILPLSIPALFTVGLLVFLSSWKDYQLPLIYLNDPNKWTLSVGLKAFIGEHNVEWGMLMAAASLFTIPIIILYFFVQKVFIQGITLTGSK</sequence>
<dbReference type="Pfam" id="PF00528">
    <property type="entry name" value="BPD_transp_1"/>
    <property type="match status" value="1"/>
</dbReference>
<evidence type="ECO:0000256" key="7">
    <source>
        <dbReference type="RuleBase" id="RU363032"/>
    </source>
</evidence>
<keyword evidence="4 7" id="KW-0812">Transmembrane</keyword>
<keyword evidence="3" id="KW-1003">Cell membrane</keyword>
<dbReference type="AlphaFoldDB" id="A0A7X0SS61"/>
<dbReference type="SUPFAM" id="SSF161098">
    <property type="entry name" value="MetI-like"/>
    <property type="match status" value="1"/>
</dbReference>
<proteinExistence type="inferred from homology"/>
<comment type="caution">
    <text evidence="9">The sequence shown here is derived from an EMBL/GenBank/DDBJ whole genome shotgun (WGS) entry which is preliminary data.</text>
</comment>
<evidence type="ECO:0000313" key="9">
    <source>
        <dbReference type="EMBL" id="MBB6735167.1"/>
    </source>
</evidence>
<dbReference type="PROSITE" id="PS50928">
    <property type="entry name" value="ABC_TM1"/>
    <property type="match status" value="1"/>
</dbReference>
<evidence type="ECO:0000256" key="4">
    <source>
        <dbReference type="ARBA" id="ARBA00022692"/>
    </source>
</evidence>
<keyword evidence="2 7" id="KW-0813">Transport</keyword>
<evidence type="ECO:0000256" key="3">
    <source>
        <dbReference type="ARBA" id="ARBA00022475"/>
    </source>
</evidence>
<feature type="transmembrane region" description="Helical" evidence="7">
    <location>
        <begin position="125"/>
        <end position="149"/>
    </location>
</feature>
<dbReference type="GO" id="GO:0005886">
    <property type="term" value="C:plasma membrane"/>
    <property type="evidence" value="ECO:0007669"/>
    <property type="project" value="UniProtKB-SubCell"/>
</dbReference>
<feature type="transmembrane region" description="Helical" evidence="7">
    <location>
        <begin position="201"/>
        <end position="223"/>
    </location>
</feature>
<evidence type="ECO:0000256" key="1">
    <source>
        <dbReference type="ARBA" id="ARBA00004651"/>
    </source>
</evidence>
<dbReference type="PANTHER" id="PTHR43744:SF12">
    <property type="entry name" value="ABC TRANSPORTER PERMEASE PROTEIN MG189-RELATED"/>
    <property type="match status" value="1"/>
</dbReference>
<dbReference type="RefSeq" id="WP_185132824.1">
    <property type="nucleotide sequence ID" value="NZ_JACJVO010000043.1"/>
</dbReference>
<protein>
    <submittedName>
        <fullName evidence="9">Carbohydrate ABC transporter permease</fullName>
    </submittedName>
</protein>
<dbReference type="EMBL" id="JACJVO010000043">
    <property type="protein sequence ID" value="MBB6735167.1"/>
    <property type="molecule type" value="Genomic_DNA"/>
</dbReference>
<dbReference type="CDD" id="cd06261">
    <property type="entry name" value="TM_PBP2"/>
    <property type="match status" value="1"/>
</dbReference>
<evidence type="ECO:0000259" key="8">
    <source>
        <dbReference type="PROSITE" id="PS50928"/>
    </source>
</evidence>
<keyword evidence="6 7" id="KW-0472">Membrane</keyword>
<keyword evidence="10" id="KW-1185">Reference proteome</keyword>
<comment type="subcellular location">
    <subcellularLocation>
        <location evidence="1 7">Cell membrane</location>
        <topology evidence="1 7">Multi-pass membrane protein</topology>
    </subcellularLocation>
</comment>
<dbReference type="Gene3D" id="1.10.3720.10">
    <property type="entry name" value="MetI-like"/>
    <property type="match status" value="1"/>
</dbReference>
<feature type="domain" description="ABC transmembrane type-1" evidence="8">
    <location>
        <begin position="90"/>
        <end position="280"/>
    </location>
</feature>
<reference evidence="9 10" key="1">
    <citation type="submission" date="2020-08" db="EMBL/GenBank/DDBJ databases">
        <title>Cohnella phylogeny.</title>
        <authorList>
            <person name="Dunlap C."/>
        </authorList>
    </citation>
    <scope>NUCLEOTIDE SEQUENCE [LARGE SCALE GENOMIC DNA]</scope>
    <source>
        <strain evidence="9 10">CBP 2801</strain>
    </source>
</reference>
<evidence type="ECO:0000313" key="10">
    <source>
        <dbReference type="Proteomes" id="UP000564644"/>
    </source>
</evidence>
<dbReference type="Proteomes" id="UP000564644">
    <property type="component" value="Unassembled WGS sequence"/>
</dbReference>